<evidence type="ECO:0000313" key="1">
    <source>
        <dbReference type="EMBL" id="OPC63892.1"/>
    </source>
</evidence>
<dbReference type="Proteomes" id="UP000190813">
    <property type="component" value="Unassembled WGS sequence"/>
</dbReference>
<proteinExistence type="predicted"/>
<keyword evidence="2" id="KW-1185">Reference proteome</keyword>
<organism evidence="1 2">
    <name type="scientific">Elizabethkingia occulta</name>
    <dbReference type="NCBI Taxonomy" id="1867263"/>
    <lineage>
        <taxon>Bacteria</taxon>
        <taxon>Pseudomonadati</taxon>
        <taxon>Bacteroidota</taxon>
        <taxon>Flavobacteriia</taxon>
        <taxon>Flavobacteriales</taxon>
        <taxon>Weeksellaceae</taxon>
        <taxon>Elizabethkingia</taxon>
    </lineage>
</organism>
<reference evidence="1 2" key="1">
    <citation type="submission" date="2016-06" db="EMBL/GenBank/DDBJ databases">
        <title>Revisiting the taxonomy of the Elizabethkingia Genus based on Whole-Genome Sequencing, Optical Mapping, and MALDI-TOF.</title>
        <authorList>
            <person name="Nicholson A.C."/>
        </authorList>
    </citation>
    <scope>NUCLEOTIDE SEQUENCE [LARGE SCALE GENOMIC DNA]</scope>
    <source>
        <strain evidence="1 2">G4070</strain>
    </source>
</reference>
<protein>
    <submittedName>
        <fullName evidence="1">Uncharacterized protein</fullName>
    </submittedName>
</protein>
<accession>A0A1T3MGZ3</accession>
<comment type="caution">
    <text evidence="1">The sequence shown here is derived from an EMBL/GenBank/DDBJ whole genome shotgun (WGS) entry which is preliminary data.</text>
</comment>
<name>A0A1T3MGZ3_9FLAO</name>
<gene>
    <name evidence="1" type="ORF">BAZ10_07405</name>
</gene>
<evidence type="ECO:0000313" key="2">
    <source>
        <dbReference type="Proteomes" id="UP000190813"/>
    </source>
</evidence>
<dbReference type="EMBL" id="MAHX01000016">
    <property type="protein sequence ID" value="OPC63892.1"/>
    <property type="molecule type" value="Genomic_DNA"/>
</dbReference>
<dbReference type="AlphaFoldDB" id="A0A1T3MGZ3"/>
<sequence length="104" mass="12172">MTYRHKKATETNWSDWSENIPSKEKINIDIPNNKITFSNPDNQEVNVFTIVSGNYDKADRVVFLLNDKENRKALMEFISEKDYDSKIVTLKINTLEIVYICNPL</sequence>